<accession>A0A3A3FX65</accession>
<dbReference type="GO" id="GO:0032259">
    <property type="term" value="P:methylation"/>
    <property type="evidence" value="ECO:0007669"/>
    <property type="project" value="UniProtKB-KW"/>
</dbReference>
<dbReference type="Gene3D" id="3.40.50.150">
    <property type="entry name" value="Vaccinia Virus protein VP39"/>
    <property type="match status" value="1"/>
</dbReference>
<dbReference type="OrthoDB" id="9786503at2"/>
<name>A0A3A3FX65_9BURK</name>
<dbReference type="PANTHER" id="PTHR43861">
    <property type="entry name" value="TRANS-ACONITATE 2-METHYLTRANSFERASE-RELATED"/>
    <property type="match status" value="1"/>
</dbReference>
<dbReference type="Pfam" id="PF13649">
    <property type="entry name" value="Methyltransf_25"/>
    <property type="match status" value="1"/>
</dbReference>
<sequence length="202" mass="21900">MNFWDQKFSVDGYKYGTAPNAFLAAQVARFPPAADILVPGDGEGRNGTWLAQQGHRVVSMDGSAVGLEKARALADRLGVKIQTIRGDLANWTPVPASADIVALTFVHLPPTIRRDALRRLAAALRPGGCFVLEAFHPRQMGYSSGGPKEEEMLYTLSMLRDDLGDLLTEVEAWEGEVVLDEGPGHQGPAYVTRWVGQRSAAV</sequence>
<dbReference type="GO" id="GO:0008168">
    <property type="term" value="F:methyltransferase activity"/>
    <property type="evidence" value="ECO:0007669"/>
    <property type="project" value="UniProtKB-KW"/>
</dbReference>
<dbReference type="CDD" id="cd02440">
    <property type="entry name" value="AdoMet_MTases"/>
    <property type="match status" value="1"/>
</dbReference>
<evidence type="ECO:0000259" key="2">
    <source>
        <dbReference type="Pfam" id="PF13649"/>
    </source>
</evidence>
<comment type="caution">
    <text evidence="3">The sequence shown here is derived from an EMBL/GenBank/DDBJ whole genome shotgun (WGS) entry which is preliminary data.</text>
</comment>
<keyword evidence="3" id="KW-0489">Methyltransferase</keyword>
<dbReference type="AlphaFoldDB" id="A0A3A3FX65"/>
<organism evidence="3 4">
    <name type="scientific">Noviherbaspirillum sedimenti</name>
    <dbReference type="NCBI Taxonomy" id="2320865"/>
    <lineage>
        <taxon>Bacteria</taxon>
        <taxon>Pseudomonadati</taxon>
        <taxon>Pseudomonadota</taxon>
        <taxon>Betaproteobacteria</taxon>
        <taxon>Burkholderiales</taxon>
        <taxon>Oxalobacteraceae</taxon>
        <taxon>Noviherbaspirillum</taxon>
    </lineage>
</organism>
<protein>
    <submittedName>
        <fullName evidence="3">Class I SAM-dependent methyltransferase</fullName>
    </submittedName>
</protein>
<reference evidence="4" key="1">
    <citation type="submission" date="2018-09" db="EMBL/GenBank/DDBJ databases">
        <authorList>
            <person name="Zhu H."/>
        </authorList>
    </citation>
    <scope>NUCLEOTIDE SEQUENCE [LARGE SCALE GENOMIC DNA]</scope>
    <source>
        <strain evidence="4">K1S02-23</strain>
    </source>
</reference>
<evidence type="ECO:0000313" key="3">
    <source>
        <dbReference type="EMBL" id="RJG00803.1"/>
    </source>
</evidence>
<proteinExistence type="predicted"/>
<dbReference type="InterPro" id="IPR029063">
    <property type="entry name" value="SAM-dependent_MTases_sf"/>
</dbReference>
<gene>
    <name evidence="3" type="ORF">D3878_03725</name>
</gene>
<dbReference type="Proteomes" id="UP000266327">
    <property type="component" value="Unassembled WGS sequence"/>
</dbReference>
<dbReference type="InterPro" id="IPR041698">
    <property type="entry name" value="Methyltransf_25"/>
</dbReference>
<evidence type="ECO:0000313" key="4">
    <source>
        <dbReference type="Proteomes" id="UP000266327"/>
    </source>
</evidence>
<dbReference type="SUPFAM" id="SSF53335">
    <property type="entry name" value="S-adenosyl-L-methionine-dependent methyltransferases"/>
    <property type="match status" value="1"/>
</dbReference>
<evidence type="ECO:0000256" key="1">
    <source>
        <dbReference type="ARBA" id="ARBA00022679"/>
    </source>
</evidence>
<dbReference type="RefSeq" id="WP_119784258.1">
    <property type="nucleotide sequence ID" value="NZ_QYUQ01000002.1"/>
</dbReference>
<feature type="domain" description="Methyltransferase" evidence="2">
    <location>
        <begin position="37"/>
        <end position="128"/>
    </location>
</feature>
<keyword evidence="1 3" id="KW-0808">Transferase</keyword>
<dbReference type="EMBL" id="QYUQ01000002">
    <property type="protein sequence ID" value="RJG00803.1"/>
    <property type="molecule type" value="Genomic_DNA"/>
</dbReference>
<keyword evidence="4" id="KW-1185">Reference proteome</keyword>
<dbReference type="PANTHER" id="PTHR43861:SF3">
    <property type="entry name" value="PUTATIVE (AFU_ORTHOLOGUE AFUA_2G14390)-RELATED"/>
    <property type="match status" value="1"/>
</dbReference>